<dbReference type="InterPro" id="IPR050248">
    <property type="entry name" value="Polysacc_deacetylase_ArnD"/>
</dbReference>
<proteinExistence type="predicted"/>
<protein>
    <submittedName>
        <fullName evidence="2">Peptidoglycan N-acetylglucosamine deacetylase</fullName>
        <ecNumber evidence="2">3.5.1.-</ecNumber>
    </submittedName>
</protein>
<dbReference type="Gene3D" id="3.20.20.370">
    <property type="entry name" value="Glycoside hydrolase/deacetylase"/>
    <property type="match status" value="1"/>
</dbReference>
<dbReference type="AlphaFoldDB" id="A0A3B0XN97"/>
<dbReference type="InterPro" id="IPR002509">
    <property type="entry name" value="NODB_dom"/>
</dbReference>
<evidence type="ECO:0000259" key="1">
    <source>
        <dbReference type="PROSITE" id="PS51677"/>
    </source>
</evidence>
<dbReference type="InterPro" id="IPR011330">
    <property type="entry name" value="Glyco_hydro/deAcase_b/a-brl"/>
</dbReference>
<feature type="domain" description="NodB homology" evidence="1">
    <location>
        <begin position="2"/>
        <end position="213"/>
    </location>
</feature>
<dbReference type="GO" id="GO:0005975">
    <property type="term" value="P:carbohydrate metabolic process"/>
    <property type="evidence" value="ECO:0007669"/>
    <property type="project" value="InterPro"/>
</dbReference>
<evidence type="ECO:0000313" key="2">
    <source>
        <dbReference type="EMBL" id="VAW65593.1"/>
    </source>
</evidence>
<dbReference type="SUPFAM" id="SSF88713">
    <property type="entry name" value="Glycoside hydrolase/deacetylase"/>
    <property type="match status" value="1"/>
</dbReference>
<reference evidence="2" key="1">
    <citation type="submission" date="2018-06" db="EMBL/GenBank/DDBJ databases">
        <authorList>
            <person name="Zhirakovskaya E."/>
        </authorList>
    </citation>
    <scope>NUCLEOTIDE SEQUENCE</scope>
</reference>
<sequence>MKTVYLTFDDGPLGGTDDVISVLNDRGVKGTLFMVGDKREKGWGARVFNMARASSFVQIANHSYTHALIDGKLQYRLYYSSPRKVVEGFEKATEALKIKCKPISARLPGRNTWSIKGVERFDGDSGSTAKILRNRGYNIYGWDIEWYMKKGVPVETVDEMIEKVKKGFSDKKTEKEDKIIILMHDIMFRASKGNKKNLEAFIDGLKKEKYEFCFIRDY</sequence>
<dbReference type="EC" id="3.5.1.-" evidence="2"/>
<dbReference type="GO" id="GO:0016810">
    <property type="term" value="F:hydrolase activity, acting on carbon-nitrogen (but not peptide) bonds"/>
    <property type="evidence" value="ECO:0007669"/>
    <property type="project" value="InterPro"/>
</dbReference>
<dbReference type="EMBL" id="UOFG01000253">
    <property type="protein sequence ID" value="VAW65593.1"/>
    <property type="molecule type" value="Genomic_DNA"/>
</dbReference>
<organism evidence="2">
    <name type="scientific">hydrothermal vent metagenome</name>
    <dbReference type="NCBI Taxonomy" id="652676"/>
    <lineage>
        <taxon>unclassified sequences</taxon>
        <taxon>metagenomes</taxon>
        <taxon>ecological metagenomes</taxon>
    </lineage>
</organism>
<dbReference type="Pfam" id="PF01522">
    <property type="entry name" value="Polysacc_deac_1"/>
    <property type="match status" value="1"/>
</dbReference>
<dbReference type="PROSITE" id="PS51677">
    <property type="entry name" value="NODB"/>
    <property type="match status" value="1"/>
</dbReference>
<dbReference type="PANTHER" id="PTHR10587">
    <property type="entry name" value="GLYCOSYL TRANSFERASE-RELATED"/>
    <property type="match status" value="1"/>
</dbReference>
<gene>
    <name evidence="2" type="ORF">MNBD_GAMMA11-2867</name>
</gene>
<name>A0A3B0XN97_9ZZZZ</name>
<keyword evidence="2" id="KW-0378">Hydrolase</keyword>
<dbReference type="PANTHER" id="PTHR10587:SF125">
    <property type="entry name" value="POLYSACCHARIDE DEACETYLASE YHEN-RELATED"/>
    <property type="match status" value="1"/>
</dbReference>
<accession>A0A3B0XN97</accession>